<keyword evidence="3" id="KW-1185">Reference proteome</keyword>
<feature type="compositionally biased region" description="Polar residues" evidence="1">
    <location>
        <begin position="175"/>
        <end position="187"/>
    </location>
</feature>
<reference evidence="3" key="1">
    <citation type="journal article" date="2006" name="Science">
        <title>Phytophthora genome sequences uncover evolutionary origins and mechanisms of pathogenesis.</title>
        <authorList>
            <person name="Tyler B.M."/>
            <person name="Tripathy S."/>
            <person name="Zhang X."/>
            <person name="Dehal P."/>
            <person name="Jiang R.H."/>
            <person name="Aerts A."/>
            <person name="Arredondo F.D."/>
            <person name="Baxter L."/>
            <person name="Bensasson D."/>
            <person name="Beynon J.L."/>
            <person name="Chapman J."/>
            <person name="Damasceno C.M."/>
            <person name="Dorrance A.E."/>
            <person name="Dou D."/>
            <person name="Dickerman A.W."/>
            <person name="Dubchak I.L."/>
            <person name="Garbelotto M."/>
            <person name="Gijzen M."/>
            <person name="Gordon S.G."/>
            <person name="Govers F."/>
            <person name="Grunwald N.J."/>
            <person name="Huang W."/>
            <person name="Ivors K.L."/>
            <person name="Jones R.W."/>
            <person name="Kamoun S."/>
            <person name="Krampis K."/>
            <person name="Lamour K.H."/>
            <person name="Lee M.K."/>
            <person name="McDonald W.H."/>
            <person name="Medina M."/>
            <person name="Meijer H.J."/>
            <person name="Nordberg E.K."/>
            <person name="Maclean D.J."/>
            <person name="Ospina-Giraldo M.D."/>
            <person name="Morris P.F."/>
            <person name="Phuntumart V."/>
            <person name="Putnam N.H."/>
            <person name="Rash S."/>
            <person name="Rose J.K."/>
            <person name="Sakihama Y."/>
            <person name="Salamov A.A."/>
            <person name="Savidor A."/>
            <person name="Scheuring C.F."/>
            <person name="Smith B.M."/>
            <person name="Sobral B.W."/>
            <person name="Terry A."/>
            <person name="Torto-Alalibo T.A."/>
            <person name="Win J."/>
            <person name="Xu Z."/>
            <person name="Zhang H."/>
            <person name="Grigoriev I.V."/>
            <person name="Rokhsar D.S."/>
            <person name="Boore J.L."/>
        </authorList>
    </citation>
    <scope>NUCLEOTIDE SEQUENCE [LARGE SCALE GENOMIC DNA]</scope>
    <source>
        <strain evidence="3">Pr102</strain>
    </source>
</reference>
<accession>H3H589</accession>
<dbReference type="HOGENOM" id="CLU_064851_1_0_1"/>
<protein>
    <submittedName>
        <fullName evidence="2">Uncharacterized protein</fullName>
    </submittedName>
</protein>
<feature type="region of interest" description="Disordered" evidence="1">
    <location>
        <begin position="208"/>
        <end position="239"/>
    </location>
</feature>
<reference evidence="2" key="2">
    <citation type="submission" date="2015-06" db="UniProtKB">
        <authorList>
            <consortium name="EnsemblProtists"/>
        </authorList>
    </citation>
    <scope>IDENTIFICATION</scope>
    <source>
        <strain evidence="2">Pr102</strain>
    </source>
</reference>
<name>H3H589_PHYRM</name>
<dbReference type="Proteomes" id="UP000005238">
    <property type="component" value="Unassembled WGS sequence"/>
</dbReference>
<evidence type="ECO:0000256" key="1">
    <source>
        <dbReference type="SAM" id="MobiDB-lite"/>
    </source>
</evidence>
<organism evidence="2 3">
    <name type="scientific">Phytophthora ramorum</name>
    <name type="common">Sudden oak death agent</name>
    <dbReference type="NCBI Taxonomy" id="164328"/>
    <lineage>
        <taxon>Eukaryota</taxon>
        <taxon>Sar</taxon>
        <taxon>Stramenopiles</taxon>
        <taxon>Oomycota</taxon>
        <taxon>Peronosporomycetes</taxon>
        <taxon>Peronosporales</taxon>
        <taxon>Peronosporaceae</taxon>
        <taxon>Phytophthora</taxon>
    </lineage>
</organism>
<feature type="compositionally biased region" description="Basic and acidic residues" evidence="1">
    <location>
        <begin position="210"/>
        <end position="223"/>
    </location>
</feature>
<dbReference type="VEuPathDB" id="FungiDB:KRP22_11762"/>
<dbReference type="VEuPathDB" id="FungiDB:KRP23_10999"/>
<feature type="region of interest" description="Disordered" evidence="1">
    <location>
        <begin position="107"/>
        <end position="134"/>
    </location>
</feature>
<feature type="compositionally biased region" description="Acidic residues" evidence="1">
    <location>
        <begin position="107"/>
        <end position="124"/>
    </location>
</feature>
<evidence type="ECO:0000313" key="2">
    <source>
        <dbReference type="EnsemblProtists" id="Phyra85785"/>
    </source>
</evidence>
<dbReference type="InParanoid" id="H3H589"/>
<sequence>MCSRRQAMADETELLPAHILENMLAQMLDQPELLKDLADERKLLHREDQREEQLLKNFKRTLRARVRVKKHLEELKHAADENVVVFNCKHSLIQSVVLGYEEKGYVEEDGEEDGDEDTEADDEGCSSSASQSDLDLSEFMDADNIDMDVDFAAAHDGENDCPKLRVIQPDDEETNTIGEESSASSFVKDNRRRAVSFGPLPLSGQVEENVVEKRMTLEERSDAGETEEVGDSNPPLSED</sequence>
<dbReference type="EMBL" id="DS566302">
    <property type="status" value="NOT_ANNOTATED_CDS"/>
    <property type="molecule type" value="Genomic_DNA"/>
</dbReference>
<dbReference type="EnsemblProtists" id="Phyra85785">
    <property type="protein sequence ID" value="Phyra85785"/>
    <property type="gene ID" value="Phyra85785"/>
</dbReference>
<dbReference type="eggNOG" id="ENOG502SS8Z">
    <property type="taxonomic scope" value="Eukaryota"/>
</dbReference>
<proteinExistence type="predicted"/>
<feature type="region of interest" description="Disordered" evidence="1">
    <location>
        <begin position="160"/>
        <end position="190"/>
    </location>
</feature>
<evidence type="ECO:0000313" key="3">
    <source>
        <dbReference type="Proteomes" id="UP000005238"/>
    </source>
</evidence>
<dbReference type="STRING" id="164328.H3H589"/>
<dbReference type="AlphaFoldDB" id="H3H589"/>